<evidence type="ECO:0000256" key="1">
    <source>
        <dbReference type="ARBA" id="ARBA00004141"/>
    </source>
</evidence>
<dbReference type="Gene3D" id="1.20.1560.10">
    <property type="entry name" value="ABC transporter type 1, transmembrane domain"/>
    <property type="match status" value="1"/>
</dbReference>
<keyword evidence="2 7" id="KW-0812">Transmembrane</keyword>
<gene>
    <name evidence="9" type="ORF">SASPL_116737</name>
</gene>
<dbReference type="SUPFAM" id="SSF52540">
    <property type="entry name" value="P-loop containing nucleoside triphosphate hydrolases"/>
    <property type="match status" value="2"/>
</dbReference>
<dbReference type="InterPro" id="IPR011527">
    <property type="entry name" value="ABC1_TM_dom"/>
</dbReference>
<evidence type="ECO:0000256" key="5">
    <source>
        <dbReference type="ARBA" id="ARBA00022989"/>
    </source>
</evidence>
<dbReference type="Proteomes" id="UP000298416">
    <property type="component" value="Unassembled WGS sequence"/>
</dbReference>
<dbReference type="InterPro" id="IPR027417">
    <property type="entry name" value="P-loop_NTPase"/>
</dbReference>
<dbReference type="Pfam" id="PF00664">
    <property type="entry name" value="ABC_membrane"/>
    <property type="match status" value="2"/>
</dbReference>
<dbReference type="InterPro" id="IPR039421">
    <property type="entry name" value="Type_1_exporter"/>
</dbReference>
<keyword evidence="4" id="KW-0067">ATP-binding</keyword>
<dbReference type="SUPFAM" id="SSF90123">
    <property type="entry name" value="ABC transporter transmembrane region"/>
    <property type="match status" value="1"/>
</dbReference>
<name>A0A8X8XWZ6_SALSN</name>
<protein>
    <recommendedName>
        <fullName evidence="8">ABC transmembrane type-1 domain-containing protein</fullName>
    </recommendedName>
</protein>
<keyword evidence="3" id="KW-0547">Nucleotide-binding</keyword>
<dbReference type="GO" id="GO:0015421">
    <property type="term" value="F:ABC-type oligopeptide transporter activity"/>
    <property type="evidence" value="ECO:0007669"/>
    <property type="project" value="TreeGrafter"/>
</dbReference>
<dbReference type="PANTHER" id="PTHR43394">
    <property type="entry name" value="ATP-DEPENDENT PERMEASE MDL1, MITOCHONDRIAL"/>
    <property type="match status" value="1"/>
</dbReference>
<dbReference type="GO" id="GO:0016887">
    <property type="term" value="F:ATP hydrolysis activity"/>
    <property type="evidence" value="ECO:0007669"/>
    <property type="project" value="InterPro"/>
</dbReference>
<dbReference type="PROSITE" id="PS50929">
    <property type="entry name" value="ABC_TM1F"/>
    <property type="match status" value="1"/>
</dbReference>
<dbReference type="EMBL" id="PNBA02000006">
    <property type="protein sequence ID" value="KAG6420217.1"/>
    <property type="molecule type" value="Genomic_DNA"/>
</dbReference>
<feature type="transmembrane region" description="Helical" evidence="7">
    <location>
        <begin position="131"/>
        <end position="155"/>
    </location>
</feature>
<reference evidence="9" key="2">
    <citation type="submission" date="2020-08" db="EMBL/GenBank/DDBJ databases">
        <title>Plant Genome Project.</title>
        <authorList>
            <person name="Zhang R.-G."/>
        </authorList>
    </citation>
    <scope>NUCLEOTIDE SEQUENCE</scope>
    <source>
        <strain evidence="9">Huo1</strain>
        <tissue evidence="9">Leaf</tissue>
    </source>
</reference>
<keyword evidence="10" id="KW-1185">Reference proteome</keyword>
<dbReference type="InterPro" id="IPR003593">
    <property type="entry name" value="AAA+_ATPase"/>
</dbReference>
<evidence type="ECO:0000256" key="3">
    <source>
        <dbReference type="ARBA" id="ARBA00022741"/>
    </source>
</evidence>
<evidence type="ECO:0000313" key="9">
    <source>
        <dbReference type="EMBL" id="KAG6420217.1"/>
    </source>
</evidence>
<feature type="transmembrane region" description="Helical" evidence="7">
    <location>
        <begin position="321"/>
        <end position="344"/>
    </location>
</feature>
<dbReference type="AlphaFoldDB" id="A0A8X8XWZ6"/>
<sequence length="599" mass="65698">MMNRPTVIVAHRLSTIRNANIIVVLHRGKLVEKGTHAELLKDPQGVYSNLRSQEVNDELEQNIDDRYITGATKSDLESPWSSGMASASPRSLLISSSKTALDVKSSFSTDTSEYHPEVSLYRLAHLNKPEALVLIAGAVVAVITGAILPVFGLLTATMIKTFFELPDKMRKDLEFWALVFLILGIVALVAYSLRSYLFGVAGNKLIKRIKEMCFEKLVSMEIEWFDMAKNSSGVISARLSTDAAMIVLSLEMHQHRLTQQIMSAKGFIKEVKLMNEKVSQVANDAVGNMRTVASFCAQEKIMEIYKEKCEGPASSGTKPRLISGIGFGSSICFLYLVYAASFYAGARLVEDGKTITAHVFRVRLHGYVSSHCANLHNVVLANTQVFFVLSMVATTISTWSAMALDSGKAKAAAASIFAILDGKSKLDPRDESGITLENIDGEIEFGHVYFSYPSRPDIQILKDLSLTVSSREIVGLVGESGSGKSTLISLLQRFYEYDSEPVLFNNTIRANIAYGKGESPTEAEIIAAAKSANAHEWIQYGSRRERGSAVGGQKQRVAIARVIIKKPKILLLDEATSALDAIVQEVLDRVIVKRSTIVE</sequence>
<keyword evidence="5 7" id="KW-1133">Transmembrane helix</keyword>
<evidence type="ECO:0000256" key="2">
    <source>
        <dbReference type="ARBA" id="ARBA00022692"/>
    </source>
</evidence>
<evidence type="ECO:0000256" key="4">
    <source>
        <dbReference type="ARBA" id="ARBA00022840"/>
    </source>
</evidence>
<dbReference type="GO" id="GO:0005743">
    <property type="term" value="C:mitochondrial inner membrane"/>
    <property type="evidence" value="ECO:0007669"/>
    <property type="project" value="TreeGrafter"/>
</dbReference>
<organism evidence="9">
    <name type="scientific">Salvia splendens</name>
    <name type="common">Scarlet sage</name>
    <dbReference type="NCBI Taxonomy" id="180675"/>
    <lineage>
        <taxon>Eukaryota</taxon>
        <taxon>Viridiplantae</taxon>
        <taxon>Streptophyta</taxon>
        <taxon>Embryophyta</taxon>
        <taxon>Tracheophyta</taxon>
        <taxon>Spermatophyta</taxon>
        <taxon>Magnoliopsida</taxon>
        <taxon>eudicotyledons</taxon>
        <taxon>Gunneridae</taxon>
        <taxon>Pentapetalae</taxon>
        <taxon>asterids</taxon>
        <taxon>lamiids</taxon>
        <taxon>Lamiales</taxon>
        <taxon>Lamiaceae</taxon>
        <taxon>Nepetoideae</taxon>
        <taxon>Mentheae</taxon>
        <taxon>Salviinae</taxon>
        <taxon>Salvia</taxon>
        <taxon>Salvia subgen. Calosphace</taxon>
        <taxon>core Calosphace</taxon>
    </lineage>
</organism>
<dbReference type="InterPro" id="IPR003439">
    <property type="entry name" value="ABC_transporter-like_ATP-bd"/>
</dbReference>
<proteinExistence type="predicted"/>
<reference evidence="9" key="1">
    <citation type="submission" date="2018-01" db="EMBL/GenBank/DDBJ databases">
        <authorList>
            <person name="Mao J.F."/>
        </authorList>
    </citation>
    <scope>NUCLEOTIDE SEQUENCE</scope>
    <source>
        <strain evidence="9">Huo1</strain>
        <tissue evidence="9">Leaf</tissue>
    </source>
</reference>
<accession>A0A8X8XWZ6</accession>
<feature type="transmembrane region" description="Helical" evidence="7">
    <location>
        <begin position="175"/>
        <end position="198"/>
    </location>
</feature>
<dbReference type="CDD" id="cd18578">
    <property type="entry name" value="ABC_6TM_Pgp_ABCB1_D2_like"/>
    <property type="match status" value="1"/>
</dbReference>
<evidence type="ECO:0000259" key="8">
    <source>
        <dbReference type="PROSITE" id="PS50929"/>
    </source>
</evidence>
<dbReference type="Gene3D" id="3.40.50.300">
    <property type="entry name" value="P-loop containing nucleotide triphosphate hydrolases"/>
    <property type="match status" value="2"/>
</dbReference>
<dbReference type="Pfam" id="PF00005">
    <property type="entry name" value="ABC_tran"/>
    <property type="match status" value="1"/>
</dbReference>
<comment type="subcellular location">
    <subcellularLocation>
        <location evidence="1">Membrane</location>
        <topology evidence="1">Multi-pass membrane protein</topology>
    </subcellularLocation>
</comment>
<dbReference type="InterPro" id="IPR036640">
    <property type="entry name" value="ABC1_TM_sf"/>
</dbReference>
<dbReference type="GO" id="GO:0090374">
    <property type="term" value="P:oligopeptide export from mitochondrion"/>
    <property type="evidence" value="ECO:0007669"/>
    <property type="project" value="TreeGrafter"/>
</dbReference>
<feature type="domain" description="ABC transmembrane type-1" evidence="8">
    <location>
        <begin position="135"/>
        <end position="404"/>
    </location>
</feature>
<evidence type="ECO:0000313" key="10">
    <source>
        <dbReference type="Proteomes" id="UP000298416"/>
    </source>
</evidence>
<dbReference type="PANTHER" id="PTHR43394:SF18">
    <property type="entry name" value="ABC TRANSPORTER B FAMILY MEMBER 11-LIKE"/>
    <property type="match status" value="1"/>
</dbReference>
<keyword evidence="6 7" id="KW-0472">Membrane</keyword>
<evidence type="ECO:0000256" key="6">
    <source>
        <dbReference type="ARBA" id="ARBA00023136"/>
    </source>
</evidence>
<dbReference type="GO" id="GO:0005524">
    <property type="term" value="F:ATP binding"/>
    <property type="evidence" value="ECO:0007669"/>
    <property type="project" value="UniProtKB-KW"/>
</dbReference>
<evidence type="ECO:0000256" key="7">
    <source>
        <dbReference type="SAM" id="Phobius"/>
    </source>
</evidence>
<dbReference type="SMART" id="SM00382">
    <property type="entry name" value="AAA"/>
    <property type="match status" value="1"/>
</dbReference>
<comment type="caution">
    <text evidence="9">The sequence shown here is derived from an EMBL/GenBank/DDBJ whole genome shotgun (WGS) entry which is preliminary data.</text>
</comment>